<dbReference type="Pfam" id="PF01314">
    <property type="entry name" value="AFOR_C"/>
    <property type="match status" value="1"/>
</dbReference>
<name>A0A8J6T8L4_9DELT</name>
<dbReference type="EMBL" id="JACNJD010000222">
    <property type="protein sequence ID" value="MBC8177653.1"/>
    <property type="molecule type" value="Genomic_DNA"/>
</dbReference>
<dbReference type="GO" id="GO:0009055">
    <property type="term" value="F:electron transfer activity"/>
    <property type="evidence" value="ECO:0007669"/>
    <property type="project" value="InterPro"/>
</dbReference>
<gene>
    <name evidence="2" type="ORF">H8E19_09640</name>
</gene>
<dbReference type="InterPro" id="IPR001203">
    <property type="entry name" value="OxRdtase_Ald_Fedxn_C"/>
</dbReference>
<dbReference type="Gene3D" id="1.10.599.10">
    <property type="entry name" value="Aldehyde Ferredoxin Oxidoreductase Protein, subunit A, domain 3"/>
    <property type="match status" value="1"/>
</dbReference>
<proteinExistence type="predicted"/>
<dbReference type="InterPro" id="IPR013985">
    <property type="entry name" value="Ald_Fedxn_OxRdtase_dom3"/>
</dbReference>
<dbReference type="InterPro" id="IPR036021">
    <property type="entry name" value="Tungsten_al_ferr_oxy-like_C"/>
</dbReference>
<accession>A0A8J6T8L4</accession>
<dbReference type="AlphaFoldDB" id="A0A8J6T8L4"/>
<organism evidence="2 3">
    <name type="scientific">Candidatus Desulfacyla euxinica</name>
    <dbReference type="NCBI Taxonomy" id="2841693"/>
    <lineage>
        <taxon>Bacteria</taxon>
        <taxon>Deltaproteobacteria</taxon>
        <taxon>Candidatus Desulfacyla</taxon>
    </lineage>
</organism>
<protein>
    <recommendedName>
        <fullName evidence="1">Aldehyde ferredoxin oxidoreductase C-terminal domain-containing protein</fullName>
    </recommendedName>
</protein>
<evidence type="ECO:0000313" key="3">
    <source>
        <dbReference type="Proteomes" id="UP000650524"/>
    </source>
</evidence>
<dbReference type="SUPFAM" id="SSF48310">
    <property type="entry name" value="Aldehyde ferredoxin oxidoreductase, C-terminal domains"/>
    <property type="match status" value="1"/>
</dbReference>
<feature type="domain" description="Aldehyde ferredoxin oxidoreductase C-terminal" evidence="1">
    <location>
        <begin position="11"/>
        <end position="94"/>
    </location>
</feature>
<dbReference type="GO" id="GO:0016625">
    <property type="term" value="F:oxidoreductase activity, acting on the aldehyde or oxo group of donors, iron-sulfur protein as acceptor"/>
    <property type="evidence" value="ECO:0007669"/>
    <property type="project" value="InterPro"/>
</dbReference>
<sequence>MLTCFHIPPISNNRKYNDKNHADCINQTIRWDLTLDEVTEIGCRIHMLERAFNCWEGLRRKDDRLPPRFLHKDIPSRNSKGLRTKPEELQEMLAYNVSLYKYHRQEISCTEVFDNKFISQVEPIRTNYFRKRCTKRYIGQGCSPRDRFGCKKKLSPRARYGDLRAKFRSQFCWRQRVIPVMGIRNIQKRMIEGMKVLIFGVGIGRGL</sequence>
<evidence type="ECO:0000259" key="1">
    <source>
        <dbReference type="Pfam" id="PF01314"/>
    </source>
</evidence>
<reference evidence="2 3" key="1">
    <citation type="submission" date="2020-08" db="EMBL/GenBank/DDBJ databases">
        <title>Bridging the membrane lipid divide: bacteria of the FCB group superphylum have the potential to synthesize archaeal ether lipids.</title>
        <authorList>
            <person name="Villanueva L."/>
            <person name="Von Meijenfeldt F.A.B."/>
            <person name="Westbye A.B."/>
            <person name="Yadav S."/>
            <person name="Hopmans E.C."/>
            <person name="Dutilh B.E."/>
            <person name="Sinninghe Damste J.S."/>
        </authorList>
    </citation>
    <scope>NUCLEOTIDE SEQUENCE [LARGE SCALE GENOMIC DNA]</scope>
    <source>
        <strain evidence="2">NIOZ-UU27</strain>
    </source>
</reference>
<dbReference type="Proteomes" id="UP000650524">
    <property type="component" value="Unassembled WGS sequence"/>
</dbReference>
<dbReference type="GO" id="GO:0051536">
    <property type="term" value="F:iron-sulfur cluster binding"/>
    <property type="evidence" value="ECO:0007669"/>
    <property type="project" value="InterPro"/>
</dbReference>
<comment type="caution">
    <text evidence="2">The sequence shown here is derived from an EMBL/GenBank/DDBJ whole genome shotgun (WGS) entry which is preliminary data.</text>
</comment>
<evidence type="ECO:0000313" key="2">
    <source>
        <dbReference type="EMBL" id="MBC8177653.1"/>
    </source>
</evidence>